<keyword evidence="1" id="KW-0539">Nucleus</keyword>
<dbReference type="PRINTS" id="PR00755">
    <property type="entry name" value="AFLATOXINBRP"/>
</dbReference>
<dbReference type="Pfam" id="PF00172">
    <property type="entry name" value="Zn_clus"/>
    <property type="match status" value="1"/>
</dbReference>
<dbReference type="Gene3D" id="4.10.240.10">
    <property type="entry name" value="Zn(2)-C6 fungal-type DNA-binding domain"/>
    <property type="match status" value="1"/>
</dbReference>
<feature type="region of interest" description="Disordered" evidence="2">
    <location>
        <begin position="164"/>
        <end position="219"/>
    </location>
</feature>
<evidence type="ECO:0000313" key="5">
    <source>
        <dbReference type="EMBL" id="AUW31335.1"/>
    </source>
</evidence>
<organism evidence="4">
    <name type="scientific">Cladonia uncialis subsp. uncialis</name>
    <dbReference type="NCBI Taxonomy" id="180999"/>
    <lineage>
        <taxon>Eukaryota</taxon>
        <taxon>Fungi</taxon>
        <taxon>Dikarya</taxon>
        <taxon>Ascomycota</taxon>
        <taxon>Pezizomycotina</taxon>
        <taxon>Lecanoromycetes</taxon>
        <taxon>OSLEUM clade</taxon>
        <taxon>Lecanoromycetidae</taxon>
        <taxon>Lecanorales</taxon>
        <taxon>Lecanorineae</taxon>
        <taxon>Cladoniaceae</taxon>
        <taxon>Cladonia</taxon>
    </lineage>
</organism>
<dbReference type="CDD" id="cd00067">
    <property type="entry name" value="GAL4"/>
    <property type="match status" value="1"/>
</dbReference>
<dbReference type="PROSITE" id="PS50048">
    <property type="entry name" value="ZN2_CY6_FUNGAL_2"/>
    <property type="match status" value="1"/>
</dbReference>
<feature type="region of interest" description="Disordered" evidence="2">
    <location>
        <begin position="41"/>
        <end position="117"/>
    </location>
</feature>
<dbReference type="InterPro" id="IPR001138">
    <property type="entry name" value="Zn2Cys6_DnaBD"/>
</dbReference>
<name>A0A1Z1C4H8_CLAUC</name>
<sequence>MNPSRPKHKAACDQCNASKVKCPGGDPPCKRCADNSQPCHYSLARRTGKPPGSRNRKTLEKLRQVKEGNRESNNSESGGGESSINQTNVSRDHGDGALDAESERREDSASHDPLQVSATPNFWPLLPLMNYPTLPDTSQSLINTDQDFLDDDLVAYGDAREHSDRAPAGINFTDFEELGSGGSRRPWTDAQDNQWDSSSPRSTQQFPSGRADTHSPLSSYSHSTAFKTDGLVSLDTVASRLEETAGLAITQIERQQPTLCHCLRKYADVLCKLQHIEKRQRPVQVDTLLTCANLVLDISGSQLQCTKCMYDSCVAMQLVMIFQRILSWSQGQCHPPGTPAPDLRGTLGQHEMTEEERGLVKIALICKALEKASALLKLMMSRIEDVVSKRQEKQSWSHVGAEFWNLQQHVSSLIQSFAVLLKRLASEQSQSR</sequence>
<evidence type="ECO:0000259" key="3">
    <source>
        <dbReference type="PROSITE" id="PS50048"/>
    </source>
</evidence>
<protein>
    <submittedName>
        <fullName evidence="4">Putative zinc finger transcriptional regulator</fullName>
    </submittedName>
</protein>
<dbReference type="AlphaFoldDB" id="A0A1Z1C4H8"/>
<dbReference type="SUPFAM" id="SSF57701">
    <property type="entry name" value="Zn2/Cys6 DNA-binding domain"/>
    <property type="match status" value="1"/>
</dbReference>
<evidence type="ECO:0000313" key="4">
    <source>
        <dbReference type="EMBL" id="ANM86480.1"/>
    </source>
</evidence>
<reference evidence="5" key="2">
    <citation type="submission" date="2017-12" db="EMBL/GenBank/DDBJ databases">
        <title>Genome Sequencing Reveals a Rich Biosynthetic Potential.</title>
        <authorList>
            <person name="Bertrand R.L."/>
            <person name="Abdel-Hameed M.E."/>
            <person name="Sorensen J.L."/>
        </authorList>
    </citation>
    <scope>NUCLEOTIDE SEQUENCE</scope>
</reference>
<dbReference type="EMBL" id="MG777506">
    <property type="protein sequence ID" value="AUW31335.1"/>
    <property type="molecule type" value="Genomic_DNA"/>
</dbReference>
<feature type="domain" description="Zn(2)-C6 fungal-type" evidence="3">
    <location>
        <begin position="11"/>
        <end position="41"/>
    </location>
</feature>
<evidence type="ECO:0000256" key="1">
    <source>
        <dbReference type="ARBA" id="ARBA00023242"/>
    </source>
</evidence>
<dbReference type="InterPro" id="IPR036864">
    <property type="entry name" value="Zn2-C6_fun-type_DNA-bd_sf"/>
</dbReference>
<dbReference type="GO" id="GO:0008270">
    <property type="term" value="F:zinc ion binding"/>
    <property type="evidence" value="ECO:0007669"/>
    <property type="project" value="InterPro"/>
</dbReference>
<proteinExistence type="predicted"/>
<reference evidence="4" key="1">
    <citation type="submission" date="2016-05" db="EMBL/GenBank/DDBJ databases">
        <title>Lichen genome sequencing reveals its rich biosynthetic potential.</title>
        <authorList>
            <person name="Bertrand R.L."/>
            <person name="Abdel-Hameed M."/>
            <person name="Sorensen J.L."/>
        </authorList>
    </citation>
    <scope>NUCLEOTIDE SEQUENCE</scope>
</reference>
<feature type="compositionally biased region" description="Polar residues" evidence="2">
    <location>
        <begin position="190"/>
        <end position="207"/>
    </location>
</feature>
<feature type="compositionally biased region" description="Basic and acidic residues" evidence="2">
    <location>
        <begin position="57"/>
        <end position="70"/>
    </location>
</feature>
<feature type="compositionally biased region" description="Basic and acidic residues" evidence="2">
    <location>
        <begin position="90"/>
        <end position="110"/>
    </location>
</feature>
<accession>A0A1Z1C4H8</accession>
<dbReference type="GO" id="GO:0000981">
    <property type="term" value="F:DNA-binding transcription factor activity, RNA polymerase II-specific"/>
    <property type="evidence" value="ECO:0007669"/>
    <property type="project" value="InterPro"/>
</dbReference>
<dbReference type="SMART" id="SM00066">
    <property type="entry name" value="GAL4"/>
    <property type="match status" value="1"/>
</dbReference>
<evidence type="ECO:0000256" key="2">
    <source>
        <dbReference type="SAM" id="MobiDB-lite"/>
    </source>
</evidence>
<dbReference type="EMBL" id="KX264264">
    <property type="protein sequence ID" value="ANM86480.1"/>
    <property type="molecule type" value="Genomic_DNA"/>
</dbReference>